<comment type="caution">
    <text evidence="2">The sequence shown here is derived from an EMBL/GenBank/DDBJ whole genome shotgun (WGS) entry which is preliminary data.</text>
</comment>
<evidence type="ECO:0000259" key="1">
    <source>
        <dbReference type="PROSITE" id="PS51186"/>
    </source>
</evidence>
<dbReference type="NCBIfam" id="TIGR01575">
    <property type="entry name" value="rimI"/>
    <property type="match status" value="1"/>
</dbReference>
<dbReference type="EMBL" id="BARU01000112">
    <property type="protein sequence ID" value="GAH27291.1"/>
    <property type="molecule type" value="Genomic_DNA"/>
</dbReference>
<dbReference type="PANTHER" id="PTHR47542">
    <property type="entry name" value="ACYL-COA N-ACYLTRANSFERASES (NAT) SUPERFAMILY PROTEIN"/>
    <property type="match status" value="1"/>
</dbReference>
<dbReference type="SUPFAM" id="SSF55729">
    <property type="entry name" value="Acyl-CoA N-acyltransferases (Nat)"/>
    <property type="match status" value="1"/>
</dbReference>
<dbReference type="Pfam" id="PF00583">
    <property type="entry name" value="Acetyltransf_1"/>
    <property type="match status" value="1"/>
</dbReference>
<dbReference type="InterPro" id="IPR000182">
    <property type="entry name" value="GNAT_dom"/>
</dbReference>
<dbReference type="InterPro" id="IPR016181">
    <property type="entry name" value="Acyl_CoA_acyltransferase"/>
</dbReference>
<organism evidence="2">
    <name type="scientific">marine sediment metagenome</name>
    <dbReference type="NCBI Taxonomy" id="412755"/>
    <lineage>
        <taxon>unclassified sequences</taxon>
        <taxon>metagenomes</taxon>
        <taxon>ecological metagenomes</taxon>
    </lineage>
</organism>
<dbReference type="PROSITE" id="PS51186">
    <property type="entry name" value="GNAT"/>
    <property type="match status" value="1"/>
</dbReference>
<sequence>MNRYDLSEIKIYPLSIKDIDQVYTIEVETFPTPWSRKSFVSQLLGRRSNIYLIAKKNNEVIGYTGIVKKNKSGHITTIAVRSDFKRKKIGTLLLISLIRKAIKKGIIRLFLEVRQSNIIAQKFYAKFNFFTAGEIRGYYSDSGEDALVMVVDDITNYEYKDIILKLERELKT</sequence>
<dbReference type="GO" id="GO:0008080">
    <property type="term" value="F:N-acetyltransferase activity"/>
    <property type="evidence" value="ECO:0007669"/>
    <property type="project" value="InterPro"/>
</dbReference>
<protein>
    <recommendedName>
        <fullName evidence="1">N-acetyltransferase domain-containing protein</fullName>
    </recommendedName>
</protein>
<dbReference type="PANTHER" id="PTHR47542:SF2">
    <property type="entry name" value="ACYL-COA N-ACYLTRANSFERASES (NAT) SUPERFAMILY PROTEIN"/>
    <property type="match status" value="1"/>
</dbReference>
<evidence type="ECO:0000313" key="2">
    <source>
        <dbReference type="EMBL" id="GAH27291.1"/>
    </source>
</evidence>
<reference evidence="2" key="1">
    <citation type="journal article" date="2014" name="Front. Microbiol.">
        <title>High frequency of phylogenetically diverse reductive dehalogenase-homologous genes in deep subseafloor sedimentary metagenomes.</title>
        <authorList>
            <person name="Kawai M."/>
            <person name="Futagami T."/>
            <person name="Toyoda A."/>
            <person name="Takaki Y."/>
            <person name="Nishi S."/>
            <person name="Hori S."/>
            <person name="Arai W."/>
            <person name="Tsubouchi T."/>
            <person name="Morono Y."/>
            <person name="Uchiyama I."/>
            <person name="Ito T."/>
            <person name="Fujiyama A."/>
            <person name="Inagaki F."/>
            <person name="Takami H."/>
        </authorList>
    </citation>
    <scope>NUCLEOTIDE SEQUENCE</scope>
    <source>
        <strain evidence="2">Expedition CK06-06</strain>
    </source>
</reference>
<feature type="domain" description="N-acetyltransferase" evidence="1">
    <location>
        <begin position="9"/>
        <end position="154"/>
    </location>
</feature>
<dbReference type="CDD" id="cd04301">
    <property type="entry name" value="NAT_SF"/>
    <property type="match status" value="1"/>
</dbReference>
<gene>
    <name evidence="2" type="ORF">S03H2_00540</name>
</gene>
<dbReference type="Gene3D" id="3.40.630.30">
    <property type="match status" value="1"/>
</dbReference>
<dbReference type="AlphaFoldDB" id="X1E1Y4"/>
<accession>X1E1Y4</accession>
<proteinExistence type="predicted"/>
<dbReference type="InterPro" id="IPR006464">
    <property type="entry name" value="AcTrfase_RimI/Ard1"/>
</dbReference>
<name>X1E1Y4_9ZZZZ</name>